<keyword evidence="1" id="KW-0472">Membrane</keyword>
<proteinExistence type="predicted"/>
<dbReference type="Proteomes" id="UP000474630">
    <property type="component" value="Chromosome"/>
</dbReference>
<keyword evidence="1" id="KW-1133">Transmembrane helix</keyword>
<keyword evidence="1" id="KW-0812">Transmembrane</keyword>
<dbReference type="KEGG" id="drc:G0Q07_00650"/>
<protein>
    <submittedName>
        <fullName evidence="2">LPXTG cell wall anchor domain-containing protein</fullName>
    </submittedName>
</protein>
<evidence type="ECO:0000313" key="3">
    <source>
        <dbReference type="Proteomes" id="UP000474630"/>
    </source>
</evidence>
<name>A0A6C0RAY3_9BACT</name>
<accession>A0A6C0RAY3</accession>
<feature type="transmembrane region" description="Helical" evidence="1">
    <location>
        <begin position="58"/>
        <end position="76"/>
    </location>
</feature>
<reference evidence="2 3" key="1">
    <citation type="submission" date="2020-02" db="EMBL/GenBank/DDBJ databases">
        <title>Genome sequencing for Draconibacterium sp. strain M1.</title>
        <authorList>
            <person name="Park S.-J."/>
        </authorList>
    </citation>
    <scope>NUCLEOTIDE SEQUENCE [LARGE SCALE GENOMIC DNA]</scope>
    <source>
        <strain evidence="2 3">M1</strain>
    </source>
</reference>
<sequence length="81" mass="8750">MKRVIAMIGLFIISLPTMLLMAQDQGTYIDNLGAQDSSYLEEAPLTGVEQASGSNTTVIIIVVAVVVIAAAVFFFMKKKKK</sequence>
<dbReference type="NCBIfam" id="TIGR01167">
    <property type="entry name" value="LPXTG_anchor"/>
    <property type="match status" value="1"/>
</dbReference>
<organism evidence="2 3">
    <name type="scientific">Draconibacterium halophilum</name>
    <dbReference type="NCBI Taxonomy" id="2706887"/>
    <lineage>
        <taxon>Bacteria</taxon>
        <taxon>Pseudomonadati</taxon>
        <taxon>Bacteroidota</taxon>
        <taxon>Bacteroidia</taxon>
        <taxon>Marinilabiliales</taxon>
        <taxon>Prolixibacteraceae</taxon>
        <taxon>Draconibacterium</taxon>
    </lineage>
</organism>
<gene>
    <name evidence="2" type="ORF">G0Q07_00650</name>
</gene>
<dbReference type="EMBL" id="CP048409">
    <property type="protein sequence ID" value="QIA06331.1"/>
    <property type="molecule type" value="Genomic_DNA"/>
</dbReference>
<evidence type="ECO:0000313" key="2">
    <source>
        <dbReference type="EMBL" id="QIA06331.1"/>
    </source>
</evidence>
<dbReference type="AlphaFoldDB" id="A0A6C0RAY3"/>
<keyword evidence="3" id="KW-1185">Reference proteome</keyword>
<dbReference type="RefSeq" id="WP_163344261.1">
    <property type="nucleotide sequence ID" value="NZ_CP048409.1"/>
</dbReference>
<evidence type="ECO:0000256" key="1">
    <source>
        <dbReference type="SAM" id="Phobius"/>
    </source>
</evidence>